<feature type="compositionally biased region" description="Basic and acidic residues" evidence="1">
    <location>
        <begin position="12"/>
        <end position="22"/>
    </location>
</feature>
<name>M1DYP5_SOLTU</name>
<protein>
    <submittedName>
        <fullName evidence="2">Uncharacterized protein</fullName>
    </submittedName>
</protein>
<evidence type="ECO:0000313" key="2">
    <source>
        <dbReference type="EnsemblPlants" id="PGSC0003DMT400096547"/>
    </source>
</evidence>
<sequence>MFDGFDAKKHRSTPDSTREKGKPWRGLRAVKRTMTRHPARGVAPNQGEGPWTLRWSVELRMDCEAVGEKRHSSPSYYEGPRSPKRSVELHTDLEVVR</sequence>
<keyword evidence="3" id="KW-1185">Reference proteome</keyword>
<feature type="compositionally biased region" description="Basic and acidic residues" evidence="1">
    <location>
        <begin position="85"/>
        <end position="97"/>
    </location>
</feature>
<feature type="region of interest" description="Disordered" evidence="1">
    <location>
        <begin position="1"/>
        <end position="50"/>
    </location>
</feature>
<evidence type="ECO:0000256" key="1">
    <source>
        <dbReference type="SAM" id="MobiDB-lite"/>
    </source>
</evidence>
<dbReference type="HOGENOM" id="CLU_2350753_0_0_1"/>
<reference evidence="2" key="2">
    <citation type="submission" date="2015-06" db="UniProtKB">
        <authorList>
            <consortium name="EnsemblPlants"/>
        </authorList>
    </citation>
    <scope>IDENTIFICATION</scope>
    <source>
        <strain evidence="2">DM1-3 516 R44</strain>
    </source>
</reference>
<dbReference type="AlphaFoldDB" id="M1DYP5"/>
<feature type="compositionally biased region" description="Basic residues" evidence="1">
    <location>
        <begin position="23"/>
        <end position="39"/>
    </location>
</feature>
<feature type="region of interest" description="Disordered" evidence="1">
    <location>
        <begin position="66"/>
        <end position="97"/>
    </location>
</feature>
<evidence type="ECO:0000313" key="3">
    <source>
        <dbReference type="Proteomes" id="UP000011115"/>
    </source>
</evidence>
<dbReference type="PaxDb" id="4113-PGSC0003DMT400096547"/>
<dbReference type="Gramene" id="PGSC0003DMT400096547">
    <property type="protein sequence ID" value="PGSC0003DMT400096547"/>
    <property type="gene ID" value="PGSC0003DMG400046118"/>
</dbReference>
<dbReference type="InParanoid" id="M1DYP5"/>
<reference evidence="3" key="1">
    <citation type="journal article" date="2011" name="Nature">
        <title>Genome sequence and analysis of the tuber crop potato.</title>
        <authorList>
            <consortium name="The Potato Genome Sequencing Consortium"/>
        </authorList>
    </citation>
    <scope>NUCLEOTIDE SEQUENCE [LARGE SCALE GENOMIC DNA]</scope>
    <source>
        <strain evidence="3">cv. DM1-3 516 R44</strain>
    </source>
</reference>
<dbReference type="EnsemblPlants" id="PGSC0003DMT400096547">
    <property type="protein sequence ID" value="PGSC0003DMT400096547"/>
    <property type="gene ID" value="PGSC0003DMG400046118"/>
</dbReference>
<proteinExistence type="predicted"/>
<organism evidence="2 3">
    <name type="scientific">Solanum tuberosum</name>
    <name type="common">Potato</name>
    <dbReference type="NCBI Taxonomy" id="4113"/>
    <lineage>
        <taxon>Eukaryota</taxon>
        <taxon>Viridiplantae</taxon>
        <taxon>Streptophyta</taxon>
        <taxon>Embryophyta</taxon>
        <taxon>Tracheophyta</taxon>
        <taxon>Spermatophyta</taxon>
        <taxon>Magnoliopsida</taxon>
        <taxon>eudicotyledons</taxon>
        <taxon>Gunneridae</taxon>
        <taxon>Pentapetalae</taxon>
        <taxon>asterids</taxon>
        <taxon>lamiids</taxon>
        <taxon>Solanales</taxon>
        <taxon>Solanaceae</taxon>
        <taxon>Solanoideae</taxon>
        <taxon>Solaneae</taxon>
        <taxon>Solanum</taxon>
    </lineage>
</organism>
<accession>M1DYP5</accession>
<dbReference type="Proteomes" id="UP000011115">
    <property type="component" value="Unassembled WGS sequence"/>
</dbReference>